<evidence type="ECO:0000313" key="2">
    <source>
        <dbReference type="Proteomes" id="UP001059971"/>
    </source>
</evidence>
<protein>
    <submittedName>
        <fullName evidence="1">Uncharacterized protein</fullName>
    </submittedName>
</protein>
<organism evidence="1 2">
    <name type="scientific">Sphingomonas bisphenolicum</name>
    <dbReference type="NCBI Taxonomy" id="296544"/>
    <lineage>
        <taxon>Bacteria</taxon>
        <taxon>Pseudomonadati</taxon>
        <taxon>Pseudomonadota</taxon>
        <taxon>Alphaproteobacteria</taxon>
        <taxon>Sphingomonadales</taxon>
        <taxon>Sphingomonadaceae</taxon>
        <taxon>Sphingomonas</taxon>
    </lineage>
</organism>
<keyword evidence="2" id="KW-1185">Reference proteome</keyword>
<dbReference type="Proteomes" id="UP001059971">
    <property type="component" value="Chromosome 1"/>
</dbReference>
<accession>A0ABN5WBI2</accession>
<gene>
    <name evidence="1" type="ORF">SBA_ch1_18210</name>
</gene>
<name>A0ABN5WBI2_9SPHN</name>
<dbReference type="RefSeq" id="WP_261936630.1">
    <property type="nucleotide sequence ID" value="NZ_AP018817.1"/>
</dbReference>
<reference evidence="1" key="1">
    <citation type="submission" date="2018-07" db="EMBL/GenBank/DDBJ databases">
        <title>Complete genome sequence of Sphingomonas bisphenolicum strain AO1, a bisphenol A degradative bacterium isolated from Japanese farm field.</title>
        <authorList>
            <person name="Murakami M."/>
            <person name="Koh M."/>
            <person name="Koba S."/>
            <person name="Matsumura Y."/>
        </authorList>
    </citation>
    <scope>NUCLEOTIDE SEQUENCE</scope>
    <source>
        <strain evidence="1">AO1</strain>
    </source>
</reference>
<evidence type="ECO:0000313" key="1">
    <source>
        <dbReference type="EMBL" id="BBF69621.1"/>
    </source>
</evidence>
<dbReference type="EMBL" id="AP018817">
    <property type="protein sequence ID" value="BBF69621.1"/>
    <property type="molecule type" value="Genomic_DNA"/>
</dbReference>
<sequence length="159" mass="17910">MQILPPHGSTEELFISRAMVALPTIDLEIGRNDWGILYYRWSSPSAALGDLWVSVKEHEITLSTNISHTHVASVDFRQENLTQEEISRRIVDEGVSKAAAVMRGEIAFTETFDGNGKKHSSGSCHTENLEESLRYTRQMFGQEMTKRAFTWFGEVSTGD</sequence>
<proteinExistence type="predicted"/>